<evidence type="ECO:0000313" key="2">
    <source>
        <dbReference type="EMBL" id="PKT67932.1"/>
    </source>
</evidence>
<gene>
    <name evidence="2" type="ORF">CW362_37820</name>
</gene>
<feature type="compositionally biased region" description="Pro residues" evidence="1">
    <location>
        <begin position="623"/>
        <end position="634"/>
    </location>
</feature>
<feature type="region of interest" description="Disordered" evidence="1">
    <location>
        <begin position="1"/>
        <end position="45"/>
    </location>
</feature>
<feature type="compositionally biased region" description="Low complexity" evidence="1">
    <location>
        <begin position="313"/>
        <end position="331"/>
    </location>
</feature>
<feature type="compositionally biased region" description="Low complexity" evidence="1">
    <location>
        <begin position="656"/>
        <end position="665"/>
    </location>
</feature>
<feature type="region of interest" description="Disordered" evidence="1">
    <location>
        <begin position="247"/>
        <end position="269"/>
    </location>
</feature>
<feature type="compositionally biased region" description="Low complexity" evidence="1">
    <location>
        <begin position="727"/>
        <end position="738"/>
    </location>
</feature>
<evidence type="ECO:0000313" key="3">
    <source>
        <dbReference type="Proteomes" id="UP000236178"/>
    </source>
</evidence>
<feature type="compositionally biased region" description="Gly residues" evidence="1">
    <location>
        <begin position="675"/>
        <end position="687"/>
    </location>
</feature>
<evidence type="ECO:0000256" key="1">
    <source>
        <dbReference type="SAM" id="MobiDB-lite"/>
    </source>
</evidence>
<dbReference type="Proteomes" id="UP000236178">
    <property type="component" value="Unassembled WGS sequence"/>
</dbReference>
<comment type="caution">
    <text evidence="2">The sequence shown here is derived from an EMBL/GenBank/DDBJ whole genome shotgun (WGS) entry which is preliminary data.</text>
</comment>
<feature type="region of interest" description="Disordered" evidence="1">
    <location>
        <begin position="779"/>
        <end position="817"/>
    </location>
</feature>
<feature type="non-terminal residue" evidence="2">
    <location>
        <position position="891"/>
    </location>
</feature>
<feature type="compositionally biased region" description="Gly residues" evidence="1">
    <location>
        <begin position="641"/>
        <end position="655"/>
    </location>
</feature>
<proteinExistence type="predicted"/>
<feature type="region of interest" description="Disordered" evidence="1">
    <location>
        <begin position="623"/>
        <end position="762"/>
    </location>
</feature>
<feature type="compositionally biased region" description="Pro residues" evidence="1">
    <location>
        <begin position="254"/>
        <end position="264"/>
    </location>
</feature>
<keyword evidence="3" id="KW-1185">Reference proteome</keyword>
<feature type="region of interest" description="Disordered" evidence="1">
    <location>
        <begin position="293"/>
        <end position="567"/>
    </location>
</feature>
<feature type="compositionally biased region" description="Pro residues" evidence="1">
    <location>
        <begin position="477"/>
        <end position="487"/>
    </location>
</feature>
<reference evidence="2 3" key="1">
    <citation type="submission" date="2017-12" db="EMBL/GenBank/DDBJ databases">
        <title>Streptomyces populusis sp. nov., a novel endophytic actinobacterium isolated from stems of Populus adenopoda Maxim.</title>
        <authorList>
            <person name="Wang Z."/>
        </authorList>
    </citation>
    <scope>NUCLEOTIDE SEQUENCE [LARGE SCALE GENOMIC DNA]</scope>
    <source>
        <strain evidence="2 3">A249</strain>
    </source>
</reference>
<feature type="compositionally biased region" description="Low complexity" evidence="1">
    <location>
        <begin position="358"/>
        <end position="389"/>
    </location>
</feature>
<feature type="compositionally biased region" description="Pro residues" evidence="1">
    <location>
        <begin position="851"/>
        <end position="875"/>
    </location>
</feature>
<feature type="compositionally biased region" description="Low complexity" evidence="1">
    <location>
        <begin position="462"/>
        <end position="475"/>
    </location>
</feature>
<feature type="compositionally biased region" description="Low complexity" evidence="1">
    <location>
        <begin position="801"/>
        <end position="817"/>
    </location>
</feature>
<name>A0A2I0SDJ0_9ACTN</name>
<dbReference type="RefSeq" id="WP_103554129.1">
    <property type="nucleotide sequence ID" value="NZ_KZ626976.1"/>
</dbReference>
<dbReference type="OrthoDB" id="3386230at2"/>
<feature type="compositionally biased region" description="Low complexity" evidence="1">
    <location>
        <begin position="437"/>
        <end position="450"/>
    </location>
</feature>
<dbReference type="EMBL" id="PJOS01000138">
    <property type="protein sequence ID" value="PKT67932.1"/>
    <property type="molecule type" value="Genomic_DNA"/>
</dbReference>
<protein>
    <submittedName>
        <fullName evidence="2">Uncharacterized protein</fullName>
    </submittedName>
</protein>
<feature type="region of interest" description="Disordered" evidence="1">
    <location>
        <begin position="836"/>
        <end position="891"/>
    </location>
</feature>
<feature type="region of interest" description="Disordered" evidence="1">
    <location>
        <begin position="155"/>
        <end position="194"/>
    </location>
</feature>
<feature type="compositionally biased region" description="Low complexity" evidence="1">
    <location>
        <begin position="27"/>
        <end position="45"/>
    </location>
</feature>
<accession>A0A2I0SDJ0</accession>
<dbReference type="AlphaFoldDB" id="A0A2I0SDJ0"/>
<sequence>MGLLSWLTRSDGGSRGATEPTARADVDAGTTPAGPDAATDVPATAGWRFTPPVQRTLSAPMGLVSDPGGFGGRLGTWQDPTVTGPLGHLVSARAPSGVGHGLAQPTPPVQRTGVRPQAHAFDVPRGAQDPAGAWTAEAGAAPAVASGAGELRGGTYGTGGPVVSGSVSPAGDTAQAQRPDRTANPTPFPAAPAPLPLVPLQRAVVESTGPGTAPPAPSMVMRLPSAPAAPAPARPLVLAEPPDVPARELTAVPPSAPDAPPGPLAPDASAEPVADLLATPAGQYEEDGVVQRTEAPGTAGPTAVRDTTSLPLAAPRPGGPDATAPTAPLTGGADGTRPAVQRDVTAPPRPRHRGLGEPLSALPPTALPLPGRAAPPAGPAASPSARSGPYVSRTVEEPGTPRIPEAPQHLGVQRTPAVPDVVAGPAEPGASSPGDEGTAPLLGDTPPLTTDRTDLGTASPPETVTGAGAEAVGAGSPPGPRPDPGPGPDAALGPFTGTGGTAPSGPVALQRLDVPASPSRTAPPADMTPVPGEGDRAPLLGDAGPLAVSDPVVPEAPGPGEMVTASTPMPLRRLDAVDEAALPGLMSGTEDGAGAVTRGSGPVFPLVAQRSLPLYTVPPPSAGTPVAAGPPPVVPVRWEQAGGGASASGTGGSGGRARSADAAAGRSGGSDDHGGPGGGHTATGGGSAYFDAAPGGTGGVVQRSVGPGARALADGAPPARNHRDAVPGFSGSPRFPGPAQFPGVPGAGTLLPDGALQPSIPPQALDALGPAVALQRLTTVPGAAPPLGRRSAPPTPPSPPLQGQEPSLSMPPGVSAGAAAVAAGVARWMPDGSVEFTAPAVQRAEEGVPVTEPPPDPPAQPEPAGPPVAEPPPGTTAPAVTPGETGGAGTP</sequence>
<organism evidence="2 3">
    <name type="scientific">Streptomyces populi</name>
    <dbReference type="NCBI Taxonomy" id="2058924"/>
    <lineage>
        <taxon>Bacteria</taxon>
        <taxon>Bacillati</taxon>
        <taxon>Actinomycetota</taxon>
        <taxon>Actinomycetes</taxon>
        <taxon>Kitasatosporales</taxon>
        <taxon>Streptomycetaceae</taxon>
        <taxon>Streptomyces</taxon>
    </lineage>
</organism>